<proteinExistence type="predicted"/>
<dbReference type="Proteomes" id="UP000813461">
    <property type="component" value="Unassembled WGS sequence"/>
</dbReference>
<dbReference type="AlphaFoldDB" id="A0A8K0W0V5"/>
<dbReference type="EMBL" id="JAGMVJ010000007">
    <property type="protein sequence ID" value="KAH7089125.1"/>
    <property type="molecule type" value="Genomic_DNA"/>
</dbReference>
<reference evidence="1" key="1">
    <citation type="journal article" date="2021" name="Nat. Commun.">
        <title>Genetic determinants of endophytism in the Arabidopsis root mycobiome.</title>
        <authorList>
            <person name="Mesny F."/>
            <person name="Miyauchi S."/>
            <person name="Thiergart T."/>
            <person name="Pickel B."/>
            <person name="Atanasova L."/>
            <person name="Karlsson M."/>
            <person name="Huettel B."/>
            <person name="Barry K.W."/>
            <person name="Haridas S."/>
            <person name="Chen C."/>
            <person name="Bauer D."/>
            <person name="Andreopoulos W."/>
            <person name="Pangilinan J."/>
            <person name="LaButti K."/>
            <person name="Riley R."/>
            <person name="Lipzen A."/>
            <person name="Clum A."/>
            <person name="Drula E."/>
            <person name="Henrissat B."/>
            <person name="Kohler A."/>
            <person name="Grigoriev I.V."/>
            <person name="Martin F.M."/>
            <person name="Hacquard S."/>
        </authorList>
    </citation>
    <scope>NUCLEOTIDE SEQUENCE</scope>
    <source>
        <strain evidence="1">MPI-SDFR-AT-0120</strain>
    </source>
</reference>
<evidence type="ECO:0000313" key="2">
    <source>
        <dbReference type="Proteomes" id="UP000813461"/>
    </source>
</evidence>
<protein>
    <submittedName>
        <fullName evidence="1">Uncharacterized protein</fullName>
    </submittedName>
</protein>
<name>A0A8K0W0V5_9PLEO</name>
<organism evidence="1 2">
    <name type="scientific">Paraphoma chrysanthemicola</name>
    <dbReference type="NCBI Taxonomy" id="798071"/>
    <lineage>
        <taxon>Eukaryota</taxon>
        <taxon>Fungi</taxon>
        <taxon>Dikarya</taxon>
        <taxon>Ascomycota</taxon>
        <taxon>Pezizomycotina</taxon>
        <taxon>Dothideomycetes</taxon>
        <taxon>Pleosporomycetidae</taxon>
        <taxon>Pleosporales</taxon>
        <taxon>Pleosporineae</taxon>
        <taxon>Phaeosphaeriaceae</taxon>
        <taxon>Paraphoma</taxon>
    </lineage>
</organism>
<accession>A0A8K0W0V5</accession>
<gene>
    <name evidence="1" type="ORF">FB567DRAFT_523066</name>
</gene>
<comment type="caution">
    <text evidence="1">The sequence shown here is derived from an EMBL/GenBank/DDBJ whole genome shotgun (WGS) entry which is preliminary data.</text>
</comment>
<sequence length="213" mass="22794">MGPAGITRSAQACISIDLPTLGSESCLSRGRVVLVAIRISLGGSTGRRCANSALSMSRSTIRLSVSELTPSDDLEVSSSMAFCSCLLLSRMKLREAAFSERDARANDNAPEETLLRLVACCSSEDESSDEVESRRAHFVHEDFDTAGGLAIAFLGFLDCLDLFLADILRRTDGSSSELESSTSSPELELSPVADSSFELALTYSEVESSESEM</sequence>
<evidence type="ECO:0000313" key="1">
    <source>
        <dbReference type="EMBL" id="KAH7089125.1"/>
    </source>
</evidence>
<keyword evidence="2" id="KW-1185">Reference proteome</keyword>